<dbReference type="OrthoDB" id="9804872at2"/>
<name>A0A5C2HBD4_9BACT</name>
<dbReference type="Gene3D" id="3.10.620.30">
    <property type="match status" value="1"/>
</dbReference>
<proteinExistence type="predicted"/>
<dbReference type="RefSeq" id="WP_130233052.1">
    <property type="nucleotide sequence ID" value="NZ_BMEF01000012.1"/>
</dbReference>
<evidence type="ECO:0000313" key="2">
    <source>
        <dbReference type="Proteomes" id="UP000322726"/>
    </source>
</evidence>
<reference evidence="1" key="1">
    <citation type="submission" date="2019-09" db="EMBL/GenBank/DDBJ databases">
        <title>Complete genome sequencing of four Arcobacter species reveals a diverse suite of mobile elements.</title>
        <authorList>
            <person name="Miller W.G."/>
            <person name="Yee E."/>
            <person name="Bono J.L."/>
        </authorList>
    </citation>
    <scope>NUCLEOTIDE SEQUENCE [LARGE SCALE GENOMIC DNA]</scope>
    <source>
        <strain evidence="1">LMG 26638</strain>
    </source>
</reference>
<dbReference type="Pfam" id="PF01841">
    <property type="entry name" value="Transglut_core"/>
    <property type="match status" value="1"/>
</dbReference>
<sequence>MERRTFLKTTSLVCSAAVIAPNIALANTKTNPFGIKEGFRKFSITNNYELPKSDELAQVWIPVPLDSEYQKLVDIKYEGNFSEAKIVQNDYDTKVLYVTWKKGTEKPVVNVTFDVLSNQTFKDLSKAKNDTNYSAEIKKYLEPTKHIPVTEKITALANDITKDAKTPLEKAQAIYDWTVTTMYRDNSVVGCGIGDAGKSLEEKIYGGKCTDISSVFVALLRNAGIPSREVFGIRAGKSKISKVCGKADDNGFAKITGGQHCRAEFFIAGLGWVPADPADVTKVRLGEDLTNESEKTIQTKNFMFGAWEMNWVAFNYARDFVLNPKPTQYPLNMLGYPYAEIGEDAQDYYNAKAFAYSYTSTERA</sequence>
<dbReference type="SUPFAM" id="SSF54001">
    <property type="entry name" value="Cysteine proteinases"/>
    <property type="match status" value="1"/>
</dbReference>
<organism evidence="1 2">
    <name type="scientific">Malaciobacter pacificus</name>
    <dbReference type="NCBI Taxonomy" id="1080223"/>
    <lineage>
        <taxon>Bacteria</taxon>
        <taxon>Pseudomonadati</taxon>
        <taxon>Campylobacterota</taxon>
        <taxon>Epsilonproteobacteria</taxon>
        <taxon>Campylobacterales</taxon>
        <taxon>Arcobacteraceae</taxon>
        <taxon>Malaciobacter</taxon>
    </lineage>
</organism>
<dbReference type="AlphaFoldDB" id="A0A5C2HBD4"/>
<dbReference type="PANTHER" id="PTHR38339:SF1">
    <property type="entry name" value="TRANSGLUTAMINASE-LIKE DOMAIN-CONTAINING PROTEIN"/>
    <property type="match status" value="1"/>
</dbReference>
<dbReference type="PANTHER" id="PTHR38339">
    <property type="entry name" value="TRANSGLUTAMINASE DOMAIN PROTEIN"/>
    <property type="match status" value="1"/>
</dbReference>
<gene>
    <name evidence="1" type="ORF">APAC_0966</name>
</gene>
<reference evidence="1" key="2">
    <citation type="submission" date="2019-09" db="EMBL/GenBank/DDBJ databases">
        <title>Taxonomic note: a critical rebuttal of the proposed division of the genus Arcobacter into six genera, emended descriptions of Arcobacter anaerophilus and the genus Arcobacter, and an assessment of genus-level boundaries for Epsilonproteobacteria using in silico genomic comparator tools.</title>
        <authorList>
            <person name="On S.L.W."/>
            <person name="Miller W.G."/>
            <person name="Biggs P."/>
            <person name="Cornelius A."/>
            <person name="Vandamme P."/>
        </authorList>
    </citation>
    <scope>NUCLEOTIDE SEQUENCE [LARGE SCALE GENOMIC DNA]</scope>
    <source>
        <strain evidence="1">LMG 26638</strain>
    </source>
</reference>
<evidence type="ECO:0000313" key="1">
    <source>
        <dbReference type="EMBL" id="QEP34094.1"/>
    </source>
</evidence>
<dbReference type="Proteomes" id="UP000322726">
    <property type="component" value="Chromosome"/>
</dbReference>
<dbReference type="SMART" id="SM00460">
    <property type="entry name" value="TGc"/>
    <property type="match status" value="1"/>
</dbReference>
<accession>A0A5C2HBD4</accession>
<dbReference type="InterPro" id="IPR038765">
    <property type="entry name" value="Papain-like_cys_pep_sf"/>
</dbReference>
<dbReference type="InterPro" id="IPR002931">
    <property type="entry name" value="Transglutaminase-like"/>
</dbReference>
<dbReference type="EMBL" id="CP035928">
    <property type="protein sequence ID" value="QEP34094.1"/>
    <property type="molecule type" value="Genomic_DNA"/>
</dbReference>
<protein>
    <submittedName>
        <fullName evidence="1">Transglutaminase family protein</fullName>
    </submittedName>
</protein>
<keyword evidence="2" id="KW-1185">Reference proteome</keyword>
<dbReference type="KEGG" id="apai:APAC_0966"/>